<dbReference type="GO" id="GO:0006508">
    <property type="term" value="P:proteolysis"/>
    <property type="evidence" value="ECO:0007669"/>
    <property type="project" value="UniProtKB-KW"/>
</dbReference>
<evidence type="ECO:0000256" key="5">
    <source>
        <dbReference type="ARBA" id="ARBA00022692"/>
    </source>
</evidence>
<feature type="transmembrane region" description="Helical" evidence="14">
    <location>
        <begin position="98"/>
        <end position="120"/>
    </location>
</feature>
<keyword evidence="7" id="KW-0677">Repeat</keyword>
<evidence type="ECO:0000256" key="16">
    <source>
        <dbReference type="PIRSR" id="PIRSR006404-2"/>
    </source>
</evidence>
<feature type="transmembrane region" description="Helical" evidence="14">
    <location>
        <begin position="208"/>
        <end position="228"/>
    </location>
</feature>
<keyword evidence="8 14" id="KW-0378">Hydrolase</keyword>
<feature type="domain" description="Peptidase M50" evidence="17">
    <location>
        <begin position="48"/>
        <end position="120"/>
    </location>
</feature>
<evidence type="ECO:0000256" key="12">
    <source>
        <dbReference type="ARBA" id="ARBA00023122"/>
    </source>
</evidence>
<feature type="binding site" evidence="16">
    <location>
        <position position="59"/>
    </location>
    <ligand>
        <name>Zn(2+)</name>
        <dbReference type="ChEBI" id="CHEBI:29105"/>
        <note>catalytic</note>
    </ligand>
</feature>
<evidence type="ECO:0000256" key="9">
    <source>
        <dbReference type="ARBA" id="ARBA00022833"/>
    </source>
</evidence>
<evidence type="ECO:0000256" key="1">
    <source>
        <dbReference type="ARBA" id="ARBA00004651"/>
    </source>
</evidence>
<dbReference type="GO" id="GO:0005886">
    <property type="term" value="C:plasma membrane"/>
    <property type="evidence" value="ECO:0007669"/>
    <property type="project" value="UniProtKB-SubCell"/>
</dbReference>
<accession>A0A3A3YYU3</accession>
<comment type="subcellular location">
    <subcellularLocation>
        <location evidence="1 14">Cell membrane</location>
        <topology evidence="1 14">Multi-pass membrane protein</topology>
    </subcellularLocation>
</comment>
<dbReference type="OrthoDB" id="9781963at2"/>
<evidence type="ECO:0000256" key="3">
    <source>
        <dbReference type="ARBA" id="ARBA00022475"/>
    </source>
</evidence>
<dbReference type="PANTHER" id="PTHR39188">
    <property type="entry name" value="MEMBRANE-ASSOCIATED ZINC METALLOPROTEASE M50B"/>
    <property type="match status" value="1"/>
</dbReference>
<keyword evidence="13 14" id="KW-0472">Membrane</keyword>
<dbReference type="GO" id="GO:0046872">
    <property type="term" value="F:metal ion binding"/>
    <property type="evidence" value="ECO:0007669"/>
    <property type="project" value="UniProtKB-UniRule"/>
</dbReference>
<evidence type="ECO:0000313" key="18">
    <source>
        <dbReference type="EMBL" id="RJK93207.1"/>
    </source>
</evidence>
<evidence type="ECO:0000256" key="13">
    <source>
        <dbReference type="ARBA" id="ARBA00023136"/>
    </source>
</evidence>
<dbReference type="InterPro" id="IPR016483">
    <property type="entry name" value="UCP006404_Pept_M50_CBS"/>
</dbReference>
<evidence type="ECO:0000256" key="11">
    <source>
        <dbReference type="ARBA" id="ARBA00023049"/>
    </source>
</evidence>
<feature type="transmembrane region" description="Helical" evidence="14">
    <location>
        <begin position="172"/>
        <end position="196"/>
    </location>
</feature>
<reference evidence="18 19" key="1">
    <citation type="submission" date="2018-09" db="EMBL/GenBank/DDBJ databases">
        <title>YIM 75000 draft genome.</title>
        <authorList>
            <person name="Tang S."/>
            <person name="Feng Y."/>
        </authorList>
    </citation>
    <scope>NUCLEOTIDE SEQUENCE [LARGE SCALE GENOMIC DNA]</scope>
    <source>
        <strain evidence="18 19">YIM 75000</strain>
    </source>
</reference>
<gene>
    <name evidence="18" type="ORF">D5H78_17450</name>
</gene>
<evidence type="ECO:0000256" key="4">
    <source>
        <dbReference type="ARBA" id="ARBA00022670"/>
    </source>
</evidence>
<evidence type="ECO:0000256" key="15">
    <source>
        <dbReference type="PIRSR" id="PIRSR006404-1"/>
    </source>
</evidence>
<protein>
    <recommendedName>
        <fullName evidence="14">Zinc metalloprotease</fullName>
    </recommendedName>
</protein>
<proteinExistence type="inferred from homology"/>
<dbReference type="InterPro" id="IPR008915">
    <property type="entry name" value="Peptidase_M50"/>
</dbReference>
<dbReference type="PANTHER" id="PTHR39188:SF3">
    <property type="entry name" value="STAGE IV SPORULATION PROTEIN FB"/>
    <property type="match status" value="1"/>
</dbReference>
<evidence type="ECO:0000259" key="17">
    <source>
        <dbReference type="Pfam" id="PF02163"/>
    </source>
</evidence>
<dbReference type="PIRSF" id="PIRSF006404">
    <property type="entry name" value="UCP006404_Pept_M50_CBS"/>
    <property type="match status" value="1"/>
</dbReference>
<sequence length="371" mass="39471">MGRPFGVPVVVGPSWFLVAVLITWVFQPQVARALPQLGELSWLVSLAYAVLLYVSVLVHELAHSVTALRMGLPVKRITLHLLGGVSEIERQPQTPLRALLVSVSGPVLNLVLAGLGWLVLQVAEPGTVVGELASALTWANLVVAVFNLLPGLPLDGGFVLEALVWRLRGDRLAGTVAAAWVGRALAVLLVAGPLVVASLTEGRLPLLTVVWGVFLGSFIWVGAGQALAGARTRARLPGLVARRLARRAVPVPRDLPVAEAVRRAQAAGAGALVVVDAADRPVAIVEEAAVAAMPEQRRPWVPVGDVARRLDPDLVLDADLEGEPLVEAINRRPAPEYLLKDRQGLVYGVLVLSDVERVLSPQAPQPRQAPR</sequence>
<organism evidence="18 19">
    <name type="scientific">Vallicoccus soli</name>
    <dbReference type="NCBI Taxonomy" id="2339232"/>
    <lineage>
        <taxon>Bacteria</taxon>
        <taxon>Bacillati</taxon>
        <taxon>Actinomycetota</taxon>
        <taxon>Actinomycetes</taxon>
        <taxon>Motilibacterales</taxon>
        <taxon>Vallicoccaceae</taxon>
        <taxon>Vallicoccus</taxon>
    </lineage>
</organism>
<keyword evidence="3 14" id="KW-1003">Cell membrane</keyword>
<keyword evidence="11 14" id="KW-0482">Metalloprotease</keyword>
<dbReference type="AlphaFoldDB" id="A0A3A3YYU3"/>
<feature type="transmembrane region" description="Helical" evidence="14">
    <location>
        <begin position="132"/>
        <end position="152"/>
    </location>
</feature>
<feature type="binding site" evidence="16">
    <location>
        <position position="63"/>
    </location>
    <ligand>
        <name>Zn(2+)</name>
        <dbReference type="ChEBI" id="CHEBI:29105"/>
        <note>catalytic</note>
    </ligand>
</feature>
<keyword evidence="6 14" id="KW-0479">Metal-binding</keyword>
<dbReference type="CDD" id="cd06164">
    <property type="entry name" value="S2P-M50_SpoIVFB_CBS"/>
    <property type="match status" value="1"/>
</dbReference>
<keyword evidence="4 14" id="KW-0645">Protease</keyword>
<feature type="active site" evidence="15">
    <location>
        <position position="60"/>
    </location>
</feature>
<dbReference type="Proteomes" id="UP000265614">
    <property type="component" value="Unassembled WGS sequence"/>
</dbReference>
<feature type="transmembrane region" description="Helical" evidence="14">
    <location>
        <begin position="7"/>
        <end position="26"/>
    </location>
</feature>
<dbReference type="Pfam" id="PF02163">
    <property type="entry name" value="Peptidase_M50"/>
    <property type="match status" value="2"/>
</dbReference>
<evidence type="ECO:0000256" key="6">
    <source>
        <dbReference type="ARBA" id="ARBA00022723"/>
    </source>
</evidence>
<comment type="caution">
    <text evidence="18">The sequence shown here is derived from an EMBL/GenBank/DDBJ whole genome shotgun (WGS) entry which is preliminary data.</text>
</comment>
<feature type="binding site" evidence="16">
    <location>
        <position position="155"/>
    </location>
    <ligand>
        <name>Zn(2+)</name>
        <dbReference type="ChEBI" id="CHEBI:29105"/>
        <note>catalytic</note>
    </ligand>
</feature>
<comment type="cofactor">
    <cofactor evidence="14 16">
        <name>Zn(2+)</name>
        <dbReference type="ChEBI" id="CHEBI:29105"/>
    </cofactor>
    <text evidence="14 16">Binds 1 zinc ion per subunit.</text>
</comment>
<evidence type="ECO:0000256" key="7">
    <source>
        <dbReference type="ARBA" id="ARBA00022737"/>
    </source>
</evidence>
<comment type="similarity">
    <text evidence="2 14">Belongs to the peptidase M50B family.</text>
</comment>
<dbReference type="EMBL" id="QZEZ01000010">
    <property type="protein sequence ID" value="RJK93207.1"/>
    <property type="molecule type" value="Genomic_DNA"/>
</dbReference>
<evidence type="ECO:0000256" key="2">
    <source>
        <dbReference type="ARBA" id="ARBA00007931"/>
    </source>
</evidence>
<evidence type="ECO:0000256" key="10">
    <source>
        <dbReference type="ARBA" id="ARBA00022989"/>
    </source>
</evidence>
<dbReference type="InterPro" id="IPR046342">
    <property type="entry name" value="CBS_dom_sf"/>
</dbReference>
<dbReference type="SUPFAM" id="SSF54631">
    <property type="entry name" value="CBS-domain pair"/>
    <property type="match status" value="1"/>
</dbReference>
<evidence type="ECO:0000256" key="14">
    <source>
        <dbReference type="PIRNR" id="PIRNR006404"/>
    </source>
</evidence>
<evidence type="ECO:0000313" key="19">
    <source>
        <dbReference type="Proteomes" id="UP000265614"/>
    </source>
</evidence>
<name>A0A3A3YYU3_9ACTN</name>
<keyword evidence="9 14" id="KW-0862">Zinc</keyword>
<evidence type="ECO:0000256" key="8">
    <source>
        <dbReference type="ARBA" id="ARBA00022801"/>
    </source>
</evidence>
<keyword evidence="10 14" id="KW-1133">Transmembrane helix</keyword>
<keyword evidence="5 14" id="KW-0812">Transmembrane</keyword>
<feature type="domain" description="Peptidase M50" evidence="17">
    <location>
        <begin position="131"/>
        <end position="188"/>
    </location>
</feature>
<dbReference type="GO" id="GO:0008237">
    <property type="term" value="F:metallopeptidase activity"/>
    <property type="evidence" value="ECO:0007669"/>
    <property type="project" value="UniProtKB-UniRule"/>
</dbReference>
<keyword evidence="19" id="KW-1185">Reference proteome</keyword>
<feature type="transmembrane region" description="Helical" evidence="14">
    <location>
        <begin position="46"/>
        <end position="68"/>
    </location>
</feature>
<keyword evidence="12" id="KW-0129">CBS domain</keyword>